<evidence type="ECO:0000256" key="4">
    <source>
        <dbReference type="SAM" id="MobiDB-lite"/>
    </source>
</evidence>
<evidence type="ECO:0000256" key="2">
    <source>
        <dbReference type="ARBA" id="ARBA00023125"/>
    </source>
</evidence>
<dbReference type="Gene3D" id="1.10.10.10">
    <property type="entry name" value="Winged helix-like DNA-binding domain superfamily/Winged helix DNA-binding domain"/>
    <property type="match status" value="1"/>
</dbReference>
<dbReference type="Proteomes" id="UP000198864">
    <property type="component" value="Unassembled WGS sequence"/>
</dbReference>
<dbReference type="SMART" id="SM00418">
    <property type="entry name" value="HTH_ARSR"/>
    <property type="match status" value="1"/>
</dbReference>
<dbReference type="InterPro" id="IPR001845">
    <property type="entry name" value="HTH_ArsR_DNA-bd_dom"/>
</dbReference>
<proteinExistence type="predicted"/>
<dbReference type="PANTHER" id="PTHR43132:SF8">
    <property type="entry name" value="HTH-TYPE TRANSCRIPTIONAL REGULATOR KMTR"/>
    <property type="match status" value="1"/>
</dbReference>
<dbReference type="SUPFAM" id="SSF46785">
    <property type="entry name" value="Winged helix' DNA-binding domain"/>
    <property type="match status" value="1"/>
</dbReference>
<dbReference type="Pfam" id="PF13412">
    <property type="entry name" value="HTH_24"/>
    <property type="match status" value="1"/>
</dbReference>
<dbReference type="InterPro" id="IPR051011">
    <property type="entry name" value="Metal_resp_trans_reg"/>
</dbReference>
<dbReference type="InterPro" id="IPR036388">
    <property type="entry name" value="WH-like_DNA-bd_sf"/>
</dbReference>
<name>A0A1C4U929_9ACTN</name>
<accession>A0A1C4U929</accession>
<dbReference type="InterPro" id="IPR036390">
    <property type="entry name" value="WH_DNA-bd_sf"/>
</dbReference>
<dbReference type="EMBL" id="FMCR01000001">
    <property type="protein sequence ID" value="SCE68233.1"/>
    <property type="molecule type" value="Genomic_DNA"/>
</dbReference>
<dbReference type="STRING" id="285676.GA0070561_0823"/>
<sequence length="346" mass="36650">MLRLQLGSADLCRVRFADRLHPVGIALLAGQWLRDPTVAAMAPTLAERAAAAEGTAAAQAATAVLRHLLPDRGRLPDFVTPFDGLESVEAGLEAIRATPTRRVRAEVTLAYADTSASPLRRRFAAADPEVLDLFGGAVRTWCDAVLEPHWAELVSAYRQQVASASQRLAQHGLASLFAGLHPGIRWRDPVLEIRTWWDGDLPGTGHGIILLPSPLAGPRPRVLVEQGYPILLVYPVVMPAGGAPADDDALGRLLGVTRALVLRRLATDGGLTTTVLSRAVGISLSSASEHARALRTAGLVTSEREGGAVRHHLTALGLGLLRGPSGDLGESWPTPNQAAGWPPVLP</sequence>
<dbReference type="CDD" id="cd00090">
    <property type="entry name" value="HTH_ARSR"/>
    <property type="match status" value="1"/>
</dbReference>
<organism evidence="6 7">
    <name type="scientific">Micromonospora saelicesensis</name>
    <dbReference type="NCBI Taxonomy" id="285676"/>
    <lineage>
        <taxon>Bacteria</taxon>
        <taxon>Bacillati</taxon>
        <taxon>Actinomycetota</taxon>
        <taxon>Actinomycetes</taxon>
        <taxon>Micromonosporales</taxon>
        <taxon>Micromonosporaceae</taxon>
        <taxon>Micromonospora</taxon>
    </lineage>
</organism>
<dbReference type="GO" id="GO:0003677">
    <property type="term" value="F:DNA binding"/>
    <property type="evidence" value="ECO:0007669"/>
    <property type="project" value="UniProtKB-KW"/>
</dbReference>
<evidence type="ECO:0000313" key="6">
    <source>
        <dbReference type="EMBL" id="SCE68233.1"/>
    </source>
</evidence>
<feature type="domain" description="HTH arsR-type" evidence="5">
    <location>
        <begin position="249"/>
        <end position="322"/>
    </location>
</feature>
<protein>
    <submittedName>
        <fullName evidence="6">DNA-binding transcriptional regulator, ArsR family</fullName>
    </submittedName>
</protein>
<evidence type="ECO:0000259" key="5">
    <source>
        <dbReference type="SMART" id="SM00418"/>
    </source>
</evidence>
<keyword evidence="1" id="KW-0805">Transcription regulation</keyword>
<evidence type="ECO:0000313" key="7">
    <source>
        <dbReference type="Proteomes" id="UP000198864"/>
    </source>
</evidence>
<reference evidence="6 7" key="1">
    <citation type="submission" date="2016-06" db="EMBL/GenBank/DDBJ databases">
        <authorList>
            <person name="Kjaerup R.B."/>
            <person name="Dalgaard T.S."/>
            <person name="Juul-Madsen H.R."/>
        </authorList>
    </citation>
    <scope>NUCLEOTIDE SEQUENCE [LARGE SCALE GENOMIC DNA]</scope>
    <source>
        <strain evidence="6 7">DSM 44871</strain>
    </source>
</reference>
<dbReference type="PANTHER" id="PTHR43132">
    <property type="entry name" value="ARSENICAL RESISTANCE OPERON REPRESSOR ARSR-RELATED"/>
    <property type="match status" value="1"/>
</dbReference>
<keyword evidence="3" id="KW-0804">Transcription</keyword>
<dbReference type="AlphaFoldDB" id="A0A1C4U929"/>
<dbReference type="RefSeq" id="WP_091394266.1">
    <property type="nucleotide sequence ID" value="NZ_FMCR01000001.1"/>
</dbReference>
<keyword evidence="2 6" id="KW-0238">DNA-binding</keyword>
<dbReference type="InterPro" id="IPR011991">
    <property type="entry name" value="ArsR-like_HTH"/>
</dbReference>
<feature type="region of interest" description="Disordered" evidence="4">
    <location>
        <begin position="327"/>
        <end position="346"/>
    </location>
</feature>
<evidence type="ECO:0000256" key="3">
    <source>
        <dbReference type="ARBA" id="ARBA00023163"/>
    </source>
</evidence>
<gene>
    <name evidence="6" type="ORF">GA0070561_0823</name>
</gene>
<evidence type="ECO:0000256" key="1">
    <source>
        <dbReference type="ARBA" id="ARBA00023015"/>
    </source>
</evidence>
<dbReference type="GO" id="GO:0003700">
    <property type="term" value="F:DNA-binding transcription factor activity"/>
    <property type="evidence" value="ECO:0007669"/>
    <property type="project" value="InterPro"/>
</dbReference>